<dbReference type="PIRSF" id="PIRSF006648">
    <property type="entry name" value="DrrB"/>
    <property type="match status" value="1"/>
</dbReference>
<sequence length="256" mass="28229">MRLDSGMAIYVLWLREMKRFIRAKSRVVGMLGMPLFFLVFMGLGFTNMPVPGMPKAIDYIHFLVPGIIGMTLLFTSSFAGLSVLWDKEFGFLKEIMVAPVSRVAIVMGRTVGSATTALIQGVLVLIISIIMGFRPSGLPSVLLSLVFMMLIASTFIGLGLIFASNMEDMHGFSLIMNFIIFPIFFLSGAMFPVQNLPEWIRWASYINPLTYGVDGLRGVLVGVSMFPVISDFVILIGFSATMVALGAYFFERSEAV</sequence>
<name>A0A832RSR6_9EURY</name>
<dbReference type="Pfam" id="PF01061">
    <property type="entry name" value="ABC2_membrane"/>
    <property type="match status" value="1"/>
</dbReference>
<dbReference type="PANTHER" id="PTHR43229:SF2">
    <property type="entry name" value="NODULATION PROTEIN J"/>
    <property type="match status" value="1"/>
</dbReference>
<feature type="transmembrane region" description="Helical" evidence="5">
    <location>
        <begin position="27"/>
        <end position="47"/>
    </location>
</feature>
<evidence type="ECO:0000256" key="1">
    <source>
        <dbReference type="ARBA" id="ARBA00004141"/>
    </source>
</evidence>
<dbReference type="EMBL" id="DUIH01000010">
    <property type="protein sequence ID" value="HIH69490.1"/>
    <property type="molecule type" value="Genomic_DNA"/>
</dbReference>
<evidence type="ECO:0000256" key="4">
    <source>
        <dbReference type="ARBA" id="ARBA00023136"/>
    </source>
</evidence>
<dbReference type="InterPro" id="IPR013525">
    <property type="entry name" value="ABC2_TM"/>
</dbReference>
<feature type="domain" description="ABC transmembrane type-2" evidence="6">
    <location>
        <begin position="25"/>
        <end position="253"/>
    </location>
</feature>
<feature type="transmembrane region" description="Helical" evidence="5">
    <location>
        <begin position="59"/>
        <end position="85"/>
    </location>
</feature>
<dbReference type="InterPro" id="IPR051784">
    <property type="entry name" value="Nod_factor_ABC_transporter"/>
</dbReference>
<dbReference type="GO" id="GO:0140359">
    <property type="term" value="F:ABC-type transporter activity"/>
    <property type="evidence" value="ECO:0007669"/>
    <property type="project" value="InterPro"/>
</dbReference>
<dbReference type="GO" id="GO:0043190">
    <property type="term" value="C:ATP-binding cassette (ABC) transporter complex"/>
    <property type="evidence" value="ECO:0007669"/>
    <property type="project" value="InterPro"/>
</dbReference>
<evidence type="ECO:0000256" key="2">
    <source>
        <dbReference type="ARBA" id="ARBA00022692"/>
    </source>
</evidence>
<keyword evidence="2 5" id="KW-0812">Transmembrane</keyword>
<reference evidence="7" key="1">
    <citation type="journal article" date="2020" name="bioRxiv">
        <title>A rank-normalized archaeal taxonomy based on genome phylogeny resolves widespread incomplete and uneven classifications.</title>
        <authorList>
            <person name="Rinke C."/>
            <person name="Chuvochina M."/>
            <person name="Mussig A.J."/>
            <person name="Chaumeil P.-A."/>
            <person name="Waite D.W."/>
            <person name="Whitman W.B."/>
            <person name="Parks D.H."/>
            <person name="Hugenholtz P."/>
        </authorList>
    </citation>
    <scope>NUCLEOTIDE SEQUENCE</scope>
    <source>
        <strain evidence="7">UBA12518</strain>
    </source>
</reference>
<evidence type="ECO:0000313" key="8">
    <source>
        <dbReference type="Proteomes" id="UP000600363"/>
    </source>
</evidence>
<keyword evidence="4 5" id="KW-0472">Membrane</keyword>
<evidence type="ECO:0000256" key="3">
    <source>
        <dbReference type="ARBA" id="ARBA00022989"/>
    </source>
</evidence>
<accession>A0A832RSR6</accession>
<organism evidence="7 8">
    <name type="scientific">Methermicoccus shengliensis</name>
    <dbReference type="NCBI Taxonomy" id="660064"/>
    <lineage>
        <taxon>Archaea</taxon>
        <taxon>Methanobacteriati</taxon>
        <taxon>Methanobacteriota</taxon>
        <taxon>Stenosarchaea group</taxon>
        <taxon>Methanomicrobia</taxon>
        <taxon>Methanosarcinales</taxon>
        <taxon>Methermicoccaceae</taxon>
        <taxon>Methermicoccus</taxon>
    </lineage>
</organism>
<dbReference type="InterPro" id="IPR047817">
    <property type="entry name" value="ABC2_TM_bact-type"/>
</dbReference>
<feature type="transmembrane region" description="Helical" evidence="5">
    <location>
        <begin position="142"/>
        <end position="162"/>
    </location>
</feature>
<dbReference type="InterPro" id="IPR000412">
    <property type="entry name" value="ABC_2_transport"/>
</dbReference>
<comment type="caution">
    <text evidence="7">The sequence shown here is derived from an EMBL/GenBank/DDBJ whole genome shotgun (WGS) entry which is preliminary data.</text>
</comment>
<evidence type="ECO:0000313" key="7">
    <source>
        <dbReference type="EMBL" id="HIH69490.1"/>
    </source>
</evidence>
<feature type="transmembrane region" description="Helical" evidence="5">
    <location>
        <begin position="174"/>
        <end position="193"/>
    </location>
</feature>
<feature type="transmembrane region" description="Helical" evidence="5">
    <location>
        <begin position="232"/>
        <end position="250"/>
    </location>
</feature>
<dbReference type="AlphaFoldDB" id="A0A832RSR6"/>
<dbReference type="PROSITE" id="PS51012">
    <property type="entry name" value="ABC_TM2"/>
    <property type="match status" value="1"/>
</dbReference>
<keyword evidence="3 5" id="KW-1133">Transmembrane helix</keyword>
<comment type="subcellular location">
    <subcellularLocation>
        <location evidence="1">Membrane</location>
        <topology evidence="1">Multi-pass membrane protein</topology>
    </subcellularLocation>
</comment>
<gene>
    <name evidence="7" type="ORF">HA299_02545</name>
</gene>
<dbReference type="Proteomes" id="UP000600363">
    <property type="component" value="Unassembled WGS sequence"/>
</dbReference>
<dbReference type="NCBIfam" id="TIGR01247">
    <property type="entry name" value="drrB"/>
    <property type="match status" value="1"/>
</dbReference>
<proteinExistence type="predicted"/>
<dbReference type="InterPro" id="IPR005942">
    <property type="entry name" value="Daunbcin-R_ABC-transpt"/>
</dbReference>
<feature type="transmembrane region" description="Helical" evidence="5">
    <location>
        <begin position="106"/>
        <end position="130"/>
    </location>
</feature>
<evidence type="ECO:0000256" key="5">
    <source>
        <dbReference type="SAM" id="Phobius"/>
    </source>
</evidence>
<protein>
    <submittedName>
        <fullName evidence="7">ABC transporter permease</fullName>
    </submittedName>
</protein>
<dbReference type="PRINTS" id="PR00164">
    <property type="entry name" value="ABC2TRNSPORT"/>
</dbReference>
<dbReference type="PANTHER" id="PTHR43229">
    <property type="entry name" value="NODULATION PROTEIN J"/>
    <property type="match status" value="1"/>
</dbReference>
<evidence type="ECO:0000259" key="6">
    <source>
        <dbReference type="PROSITE" id="PS51012"/>
    </source>
</evidence>